<organism evidence="6 7">
    <name type="scientific">[Myrmecia] bisecta</name>
    <dbReference type="NCBI Taxonomy" id="41462"/>
    <lineage>
        <taxon>Eukaryota</taxon>
        <taxon>Viridiplantae</taxon>
        <taxon>Chlorophyta</taxon>
        <taxon>core chlorophytes</taxon>
        <taxon>Trebouxiophyceae</taxon>
        <taxon>Trebouxiales</taxon>
        <taxon>Trebouxiaceae</taxon>
        <taxon>Myrmecia</taxon>
    </lineage>
</organism>
<dbReference type="Proteomes" id="UP001489004">
    <property type="component" value="Unassembled WGS sequence"/>
</dbReference>
<dbReference type="InterPro" id="IPR002893">
    <property type="entry name" value="Znf_MYND"/>
</dbReference>
<feature type="domain" description="MYND-type" evidence="5">
    <location>
        <begin position="127"/>
        <end position="171"/>
    </location>
</feature>
<dbReference type="EMBL" id="JALJOR010000001">
    <property type="protein sequence ID" value="KAK9829989.1"/>
    <property type="molecule type" value="Genomic_DNA"/>
</dbReference>
<evidence type="ECO:0000256" key="1">
    <source>
        <dbReference type="ARBA" id="ARBA00022723"/>
    </source>
</evidence>
<comment type="caution">
    <text evidence="6">The sequence shown here is derived from an EMBL/GenBank/DDBJ whole genome shotgun (WGS) entry which is preliminary data.</text>
</comment>
<dbReference type="GO" id="GO:0008270">
    <property type="term" value="F:zinc ion binding"/>
    <property type="evidence" value="ECO:0007669"/>
    <property type="project" value="UniProtKB-KW"/>
</dbReference>
<name>A0AAW1R8M4_9CHLO</name>
<keyword evidence="7" id="KW-1185">Reference proteome</keyword>
<reference evidence="6 7" key="1">
    <citation type="journal article" date="2024" name="Nat. Commun.">
        <title>Phylogenomics reveals the evolutionary origins of lichenization in chlorophyte algae.</title>
        <authorList>
            <person name="Puginier C."/>
            <person name="Libourel C."/>
            <person name="Otte J."/>
            <person name="Skaloud P."/>
            <person name="Haon M."/>
            <person name="Grisel S."/>
            <person name="Petersen M."/>
            <person name="Berrin J.G."/>
            <person name="Delaux P.M."/>
            <person name="Dal Grande F."/>
            <person name="Keller J."/>
        </authorList>
    </citation>
    <scope>NUCLEOTIDE SEQUENCE [LARGE SCALE GENOMIC DNA]</scope>
    <source>
        <strain evidence="6 7">SAG 2043</strain>
    </source>
</reference>
<evidence type="ECO:0000256" key="3">
    <source>
        <dbReference type="ARBA" id="ARBA00022833"/>
    </source>
</evidence>
<dbReference type="AlphaFoldDB" id="A0AAW1R8M4"/>
<gene>
    <name evidence="6" type="ORF">WJX72_009071</name>
</gene>
<protein>
    <recommendedName>
        <fullName evidence="5">MYND-type domain-containing protein</fullName>
    </recommendedName>
</protein>
<dbReference type="SUPFAM" id="SSF144232">
    <property type="entry name" value="HIT/MYND zinc finger-like"/>
    <property type="match status" value="1"/>
</dbReference>
<evidence type="ECO:0000256" key="4">
    <source>
        <dbReference type="PROSITE-ProRule" id="PRU00134"/>
    </source>
</evidence>
<dbReference type="Gene3D" id="6.10.140.2220">
    <property type="match status" value="1"/>
</dbReference>
<keyword evidence="2 4" id="KW-0863">Zinc-finger</keyword>
<keyword evidence="3" id="KW-0862">Zinc</keyword>
<evidence type="ECO:0000256" key="2">
    <source>
        <dbReference type="ARBA" id="ARBA00022771"/>
    </source>
</evidence>
<dbReference type="Pfam" id="PF01753">
    <property type="entry name" value="zf-MYND"/>
    <property type="match status" value="1"/>
</dbReference>
<dbReference type="PROSITE" id="PS50865">
    <property type="entry name" value="ZF_MYND_2"/>
    <property type="match status" value="1"/>
</dbReference>
<evidence type="ECO:0000313" key="7">
    <source>
        <dbReference type="Proteomes" id="UP001489004"/>
    </source>
</evidence>
<evidence type="ECO:0000259" key="5">
    <source>
        <dbReference type="PROSITE" id="PS50865"/>
    </source>
</evidence>
<evidence type="ECO:0000313" key="6">
    <source>
        <dbReference type="EMBL" id="KAK9829989.1"/>
    </source>
</evidence>
<proteinExistence type="predicted"/>
<sequence length="171" mass="19065">MARDVQAAHKSARKALDLAQADADEVWAALTGYRVAWLIMCGGDGPTFAKRDVVRLLQQAKHYDQILKQYGYKKYAHSHSSGASPQLVCDTFKKHWADHSANIPCQAGCMVPDTGSAPADPKQTPRCAQCDMLLLSRMTCAGCRRVQYCNQTCQRTHWKVSLRAMKLAYMT</sequence>
<keyword evidence="1" id="KW-0479">Metal-binding</keyword>
<accession>A0AAW1R8M4</accession>